<dbReference type="InterPro" id="IPR015422">
    <property type="entry name" value="PyrdxlP-dep_Trfase_small"/>
</dbReference>
<accession>A0ABY4H178</accession>
<keyword evidence="4" id="KW-0028">Amino-acid biosynthesis</keyword>
<comment type="cofactor">
    <cofactor evidence="1 8">
        <name>pyridoxal 5'-phosphate</name>
        <dbReference type="ChEBI" id="CHEBI:597326"/>
    </cofactor>
</comment>
<dbReference type="InterPro" id="IPR054542">
    <property type="entry name" value="Cys_met_metab_PP"/>
</dbReference>
<dbReference type="InterPro" id="IPR015424">
    <property type="entry name" value="PyrdxlP-dep_Trfase"/>
</dbReference>
<organism evidence="9 10">
    <name type="scientific">Halobacillus shinanisalinarum</name>
    <dbReference type="NCBI Taxonomy" id="2932258"/>
    <lineage>
        <taxon>Bacteria</taxon>
        <taxon>Bacillati</taxon>
        <taxon>Bacillota</taxon>
        <taxon>Bacilli</taxon>
        <taxon>Bacillales</taxon>
        <taxon>Bacillaceae</taxon>
        <taxon>Halobacillus</taxon>
    </lineage>
</organism>
<keyword evidence="7 9" id="KW-0456">Lyase</keyword>
<dbReference type="EC" id="4.4.1.13" evidence="3"/>
<dbReference type="Gene3D" id="3.90.1150.10">
    <property type="entry name" value="Aspartate Aminotransferase, domain 1"/>
    <property type="match status" value="1"/>
</dbReference>
<evidence type="ECO:0000256" key="1">
    <source>
        <dbReference type="ARBA" id="ARBA00001933"/>
    </source>
</evidence>
<dbReference type="Gene3D" id="3.40.640.10">
    <property type="entry name" value="Type I PLP-dependent aspartate aminotransferase-like (Major domain)"/>
    <property type="match status" value="1"/>
</dbReference>
<dbReference type="InterPro" id="IPR015421">
    <property type="entry name" value="PyrdxlP-dep_Trfase_major"/>
</dbReference>
<evidence type="ECO:0000256" key="5">
    <source>
        <dbReference type="ARBA" id="ARBA00022898"/>
    </source>
</evidence>
<sequence length="401" mass="43995">MSSYKDQLETRFIHASTYGNKEQKTGAVNVPIYLSSTYHQESFDTFGPYDYSRSGNPTRQALEQTIADLEGGETGLAFASGMAAISSAFMLLSSGDHVLISRDVYGGTYRLITEVLRRFNIDHTFVNMTNLNETCRAIQPNTKVFYMETPSNPCLNITDIEGIVKLAKAHGCLTFVDNTFMTPLYQNPLQFGVDLVLHSATKFLSGHSDIVAGLAVTKNKELGERLSFIQNSFGSILGAQDAYHLIQGIKTLGARLTQSSDTALKIATHLNEHSFISEVYYPGLSFHPGYPVHVRQSKGAGALLSFRLPNKTAAKAFVEHIRLPVFAVSLGAVESILSYPATMSHAAMPETEREARGITDGLLRLSVGLEHVNDLIKDIDQALEAATQSVNKKRILLQNRG</sequence>
<dbReference type="Pfam" id="PF01053">
    <property type="entry name" value="Cys_Met_Meta_PP"/>
    <property type="match status" value="1"/>
</dbReference>
<name>A0ABY4H178_9BACI</name>
<reference evidence="9 10" key="1">
    <citation type="submission" date="2022-04" db="EMBL/GenBank/DDBJ databases">
        <title>Halobacillus sp. isolated from saltern.</title>
        <authorList>
            <person name="Won M."/>
            <person name="Lee C.-M."/>
            <person name="Woen H.-Y."/>
            <person name="Kwon S.-W."/>
        </authorList>
    </citation>
    <scope>NUCLEOTIDE SEQUENCE [LARGE SCALE GENOMIC DNA]</scope>
    <source>
        <strain evidence="9 10">SSTM10-2</strain>
    </source>
</reference>
<dbReference type="PROSITE" id="PS00868">
    <property type="entry name" value="CYS_MET_METAB_PP"/>
    <property type="match status" value="1"/>
</dbReference>
<dbReference type="PANTHER" id="PTHR11808">
    <property type="entry name" value="TRANS-SULFURATION ENZYME FAMILY MEMBER"/>
    <property type="match status" value="1"/>
</dbReference>
<gene>
    <name evidence="9" type="primary">metC</name>
    <name evidence="9" type="ORF">MUO14_02725</name>
</gene>
<keyword evidence="6" id="KW-0486">Methionine biosynthesis</keyword>
<dbReference type="PIRSF" id="PIRSF001434">
    <property type="entry name" value="CGS"/>
    <property type="match status" value="1"/>
</dbReference>
<dbReference type="NCBIfam" id="NF005976">
    <property type="entry name" value="PRK08064.1"/>
    <property type="match status" value="1"/>
</dbReference>
<dbReference type="InterPro" id="IPR000277">
    <property type="entry name" value="Cys/Met-Metab_PyrdxlP-dep_enz"/>
</dbReference>
<keyword evidence="10" id="KW-1185">Reference proteome</keyword>
<dbReference type="CDD" id="cd00614">
    <property type="entry name" value="CGS_like"/>
    <property type="match status" value="1"/>
</dbReference>
<evidence type="ECO:0000256" key="3">
    <source>
        <dbReference type="ARBA" id="ARBA00012224"/>
    </source>
</evidence>
<proteinExistence type="inferred from homology"/>
<evidence type="ECO:0000313" key="9">
    <source>
        <dbReference type="EMBL" id="UOQ93915.1"/>
    </source>
</evidence>
<evidence type="ECO:0000256" key="2">
    <source>
        <dbReference type="ARBA" id="ARBA00009077"/>
    </source>
</evidence>
<evidence type="ECO:0000256" key="4">
    <source>
        <dbReference type="ARBA" id="ARBA00022605"/>
    </source>
</evidence>
<dbReference type="RefSeq" id="WP_244753526.1">
    <property type="nucleotide sequence ID" value="NZ_CP095074.1"/>
</dbReference>
<evidence type="ECO:0000256" key="7">
    <source>
        <dbReference type="ARBA" id="ARBA00023239"/>
    </source>
</evidence>
<dbReference type="PANTHER" id="PTHR11808:SF50">
    <property type="entry name" value="CYSTATHIONINE BETA-LYASE"/>
    <property type="match status" value="1"/>
</dbReference>
<keyword evidence="5 8" id="KW-0663">Pyridoxal phosphate</keyword>
<dbReference type="EMBL" id="CP095074">
    <property type="protein sequence ID" value="UOQ93915.1"/>
    <property type="molecule type" value="Genomic_DNA"/>
</dbReference>
<protein>
    <recommendedName>
        <fullName evidence="3">cysteine-S-conjugate beta-lyase</fullName>
        <ecNumber evidence="3">4.4.1.13</ecNumber>
    </recommendedName>
</protein>
<evidence type="ECO:0000313" key="10">
    <source>
        <dbReference type="Proteomes" id="UP000831880"/>
    </source>
</evidence>
<dbReference type="SUPFAM" id="SSF53383">
    <property type="entry name" value="PLP-dependent transferases"/>
    <property type="match status" value="1"/>
</dbReference>
<dbReference type="Proteomes" id="UP000831880">
    <property type="component" value="Chromosome"/>
</dbReference>
<comment type="similarity">
    <text evidence="2 8">Belongs to the trans-sulfuration enzymes family.</text>
</comment>
<evidence type="ECO:0000256" key="6">
    <source>
        <dbReference type="ARBA" id="ARBA00023167"/>
    </source>
</evidence>
<dbReference type="GO" id="GO:0016829">
    <property type="term" value="F:lyase activity"/>
    <property type="evidence" value="ECO:0007669"/>
    <property type="project" value="UniProtKB-KW"/>
</dbReference>
<evidence type="ECO:0000256" key="8">
    <source>
        <dbReference type="RuleBase" id="RU362118"/>
    </source>
</evidence>